<protein>
    <submittedName>
        <fullName evidence="5">TldD/PmbA family protein</fullName>
    </submittedName>
</protein>
<dbReference type="PANTHER" id="PTHR43421">
    <property type="entry name" value="METALLOPROTEASE PMBA"/>
    <property type="match status" value="1"/>
</dbReference>
<dbReference type="Pfam" id="PF01523">
    <property type="entry name" value="PmbA_TldD_1st"/>
    <property type="match status" value="1"/>
</dbReference>
<proteinExistence type="inferred from homology"/>
<dbReference type="Gene3D" id="3.30.2290.10">
    <property type="entry name" value="PmbA/TldD superfamily"/>
    <property type="match status" value="1"/>
</dbReference>
<dbReference type="InterPro" id="IPR035068">
    <property type="entry name" value="TldD/PmbA_N"/>
</dbReference>
<feature type="domain" description="Metalloprotease TldD/E N-terminal" evidence="2">
    <location>
        <begin position="66"/>
        <end position="123"/>
    </location>
</feature>
<accession>A0A6H1WT50</accession>
<dbReference type="InterPro" id="IPR002510">
    <property type="entry name" value="Metalloprtase-TldD/E_N"/>
</dbReference>
<feature type="domain" description="Metalloprotease TldD/E central" evidence="4">
    <location>
        <begin position="150"/>
        <end position="251"/>
    </location>
</feature>
<dbReference type="GO" id="GO:0005829">
    <property type="term" value="C:cytosol"/>
    <property type="evidence" value="ECO:0007669"/>
    <property type="project" value="TreeGrafter"/>
</dbReference>
<dbReference type="SUPFAM" id="SSF111283">
    <property type="entry name" value="Putative modulator of DNA gyrase, PmbA/TldD"/>
    <property type="match status" value="1"/>
</dbReference>
<comment type="similarity">
    <text evidence="1">Belongs to the peptidase U62 family.</text>
</comment>
<evidence type="ECO:0000256" key="1">
    <source>
        <dbReference type="ARBA" id="ARBA00005836"/>
    </source>
</evidence>
<sequence>MPMLTNWIRKGCASWQRRCPAFGGFLRQTFRGLSRSFLVDLKNLGEVVEEFSRRKGVWGELWGELSRGLTLERRDGRPHALEPWREVSLAVRIVRKGRAGLSYTTQAKPEAVRRAAERAYEAACFSEEEAVIPEGETLPDLPSFSSEAFPSPEELEADLISAEEAARAAFPEVHRLERAVLSCGEESLFIFQTRGISATFSRPSWSFLLSLVARRGEEERTGWEWREVVRREDLSPEVLARRAAEKAVALLGAEKGPSRRLAGLFPPEAAVALLETLSFSFCGDEVAKGRSRLAGKLGQRIFSEKLTLIDDGLYPRGLESRPFDDEGFPQKRTILLDQGTVAAFLYDGLWGRRAGKASTGNARRPSFKALPRIAPTNLYLVPGESPLEDLRSAEPVFEVREILGWHTADPISGDFSVGVSGLLYQGGQRRPLSGMALSGNLFELLSRVEALGNDLTFYGSLGAPSLFIPDLDLAGS</sequence>
<dbReference type="Proteomes" id="UP000501253">
    <property type="component" value="Chromosome"/>
</dbReference>
<organism evidence="5 6">
    <name type="scientific">Thermosulfurimonas marina</name>
    <dbReference type="NCBI Taxonomy" id="2047767"/>
    <lineage>
        <taxon>Bacteria</taxon>
        <taxon>Pseudomonadati</taxon>
        <taxon>Thermodesulfobacteriota</taxon>
        <taxon>Thermodesulfobacteria</taxon>
        <taxon>Thermodesulfobacteriales</taxon>
        <taxon>Thermodesulfobacteriaceae</taxon>
        <taxon>Thermosulfurimonas</taxon>
    </lineage>
</organism>
<gene>
    <name evidence="5" type="ORF">FVE67_05805</name>
</gene>
<dbReference type="InterPro" id="IPR045570">
    <property type="entry name" value="Metalloprtase-TldD/E_cen_dom"/>
</dbReference>
<evidence type="ECO:0000313" key="5">
    <source>
        <dbReference type="EMBL" id="QJA06350.1"/>
    </source>
</evidence>
<dbReference type="InterPro" id="IPR047657">
    <property type="entry name" value="PmbA"/>
</dbReference>
<evidence type="ECO:0000313" key="6">
    <source>
        <dbReference type="Proteomes" id="UP000501253"/>
    </source>
</evidence>
<dbReference type="PANTHER" id="PTHR43421:SF1">
    <property type="entry name" value="METALLOPROTEASE PMBA"/>
    <property type="match status" value="1"/>
</dbReference>
<keyword evidence="6" id="KW-1185">Reference proteome</keyword>
<evidence type="ECO:0000259" key="4">
    <source>
        <dbReference type="Pfam" id="PF19290"/>
    </source>
</evidence>
<dbReference type="Pfam" id="PF19289">
    <property type="entry name" value="PmbA_TldD_3rd"/>
    <property type="match status" value="1"/>
</dbReference>
<dbReference type="GO" id="GO:0008237">
    <property type="term" value="F:metallopeptidase activity"/>
    <property type="evidence" value="ECO:0007669"/>
    <property type="project" value="InterPro"/>
</dbReference>
<dbReference type="AlphaFoldDB" id="A0A6H1WT50"/>
<name>A0A6H1WT50_9BACT</name>
<dbReference type="EMBL" id="CP042909">
    <property type="protein sequence ID" value="QJA06350.1"/>
    <property type="molecule type" value="Genomic_DNA"/>
</dbReference>
<feature type="domain" description="Metalloprotease TldD/E C-terminal" evidence="3">
    <location>
        <begin position="264"/>
        <end position="475"/>
    </location>
</feature>
<dbReference type="InterPro" id="IPR045569">
    <property type="entry name" value="Metalloprtase-TldD/E_C"/>
</dbReference>
<evidence type="ECO:0000259" key="3">
    <source>
        <dbReference type="Pfam" id="PF19289"/>
    </source>
</evidence>
<dbReference type="InterPro" id="IPR036059">
    <property type="entry name" value="TldD/PmbA_sf"/>
</dbReference>
<dbReference type="KEGG" id="tmai:FVE67_05805"/>
<dbReference type="GO" id="GO:0006508">
    <property type="term" value="P:proteolysis"/>
    <property type="evidence" value="ECO:0007669"/>
    <property type="project" value="InterPro"/>
</dbReference>
<evidence type="ECO:0000259" key="2">
    <source>
        <dbReference type="Pfam" id="PF01523"/>
    </source>
</evidence>
<dbReference type="Pfam" id="PF19290">
    <property type="entry name" value="PmbA_TldD_2nd"/>
    <property type="match status" value="1"/>
</dbReference>
<reference evidence="5 6" key="1">
    <citation type="submission" date="2019-08" db="EMBL/GenBank/DDBJ databases">
        <title>Complete genome sequence of Thermosulfurimonas marina SU872T, an anaerobic thermophilic chemolithoautotrophic bacterium isolated from a shallow marine hydrothermal vent.</title>
        <authorList>
            <person name="Allioux M."/>
            <person name="Jebbar M."/>
            <person name="Slobodkina G."/>
            <person name="Slobodkin A."/>
            <person name="Moalic Y."/>
            <person name="Frolova A."/>
            <person name="Shao Z."/>
            <person name="Alain K."/>
        </authorList>
    </citation>
    <scope>NUCLEOTIDE SEQUENCE [LARGE SCALE GENOMIC DNA]</scope>
    <source>
        <strain evidence="5 6">SU872</strain>
    </source>
</reference>